<dbReference type="Pfam" id="PF13480">
    <property type="entry name" value="Acetyltransf_6"/>
    <property type="match status" value="1"/>
</dbReference>
<dbReference type="EMBL" id="JAHESC010000097">
    <property type="protein sequence ID" value="MBT1690847.1"/>
    <property type="molecule type" value="Genomic_DNA"/>
</dbReference>
<dbReference type="InterPro" id="IPR038740">
    <property type="entry name" value="BioF2-like_GNAT_dom"/>
</dbReference>
<keyword evidence="2" id="KW-0012">Acyltransferase</keyword>
<dbReference type="GO" id="GO:0016746">
    <property type="term" value="F:acyltransferase activity"/>
    <property type="evidence" value="ECO:0007669"/>
    <property type="project" value="UniProtKB-KW"/>
</dbReference>
<organism evidence="2 3">
    <name type="scientific">Dawidia soli</name>
    <dbReference type="NCBI Taxonomy" id="2782352"/>
    <lineage>
        <taxon>Bacteria</taxon>
        <taxon>Pseudomonadati</taxon>
        <taxon>Bacteroidota</taxon>
        <taxon>Cytophagia</taxon>
        <taxon>Cytophagales</taxon>
        <taxon>Chryseotaleaceae</taxon>
        <taxon>Dawidia</taxon>
    </lineage>
</organism>
<evidence type="ECO:0000313" key="2">
    <source>
        <dbReference type="EMBL" id="MBT1690847.1"/>
    </source>
</evidence>
<reference evidence="2 3" key="1">
    <citation type="submission" date="2021-05" db="EMBL/GenBank/DDBJ databases">
        <title>A Polyphasic approach of four new species of the genus Ohtaekwangia: Ohtaekwangia histidinii sp. nov., Ohtaekwangia cretensis sp. nov., Ohtaekwangia indiensis sp. nov., Ohtaekwangia reichenbachii sp. nov. from diverse environment.</title>
        <authorList>
            <person name="Octaviana S."/>
        </authorList>
    </citation>
    <scope>NUCLEOTIDE SEQUENCE [LARGE SCALE GENOMIC DNA]</scope>
    <source>
        <strain evidence="2 3">PWU37</strain>
    </source>
</reference>
<keyword evidence="2" id="KW-0808">Transferase</keyword>
<comment type="caution">
    <text evidence="2">The sequence shown here is derived from an EMBL/GenBank/DDBJ whole genome shotgun (WGS) entry which is preliminary data.</text>
</comment>
<proteinExistence type="predicted"/>
<dbReference type="SUPFAM" id="SSF55729">
    <property type="entry name" value="Acyl-CoA N-acyltransferases (Nat)"/>
    <property type="match status" value="1"/>
</dbReference>
<feature type="domain" description="BioF2-like acetyltransferase" evidence="1">
    <location>
        <begin position="157"/>
        <end position="281"/>
    </location>
</feature>
<evidence type="ECO:0000313" key="3">
    <source>
        <dbReference type="Proteomes" id="UP001319180"/>
    </source>
</evidence>
<name>A0AAP2GGQ6_9BACT</name>
<evidence type="ECO:0000259" key="1">
    <source>
        <dbReference type="Pfam" id="PF13480"/>
    </source>
</evidence>
<protein>
    <submittedName>
        <fullName evidence="2">GNAT family N-acetyltransferase</fullName>
        <ecNumber evidence="2">2.3.1.-</ecNumber>
    </submittedName>
</protein>
<dbReference type="AlphaFoldDB" id="A0AAP2GGQ6"/>
<dbReference type="Proteomes" id="UP001319180">
    <property type="component" value="Unassembled WGS sequence"/>
</dbReference>
<dbReference type="Gene3D" id="3.40.630.30">
    <property type="match status" value="1"/>
</dbReference>
<dbReference type="InterPro" id="IPR016181">
    <property type="entry name" value="Acyl_CoA_acyltransferase"/>
</dbReference>
<dbReference type="EC" id="2.3.1.-" evidence="2"/>
<accession>A0AAP2GGQ6</accession>
<sequence>MSPVRFEEGTWPAGYHPDFTLSLYNRPGHVALQGGRAWRSFFMLHEKRHRLLAVLQVCVDNGTGKSPLRAPYGGVECSPRVSPTQLFDFISFIESRLRAEGVTQVTFKCAPQGYTPHTSALLYTFLINQGYQVTHAEAAALIAVPASPGRTLHAWERRKLRQATVAGLVFDVLPREQLAALYTFIAACRRQKEYTLSLSLEDVLQAAARFPEAYVLFGVYHDRKLIAGALSVRVSETVLYNFYSDHDAAYDALSPVVMLIEGMYQYCVRAGIALLDLGTSALGDTPNFGLLEFKLRLGAAPSPKYTFNKTLS</sequence>
<gene>
    <name evidence="2" type="ORF">KK078_30060</name>
</gene>
<dbReference type="RefSeq" id="WP_254094699.1">
    <property type="nucleotide sequence ID" value="NZ_JAHESC010000097.1"/>
</dbReference>
<keyword evidence="3" id="KW-1185">Reference proteome</keyword>